<dbReference type="InterPro" id="IPR038718">
    <property type="entry name" value="SNF2-like_sf"/>
</dbReference>
<dbReference type="InterPro" id="IPR027417">
    <property type="entry name" value="P-loop_NTPase"/>
</dbReference>
<dbReference type="PROSITE" id="PS51194">
    <property type="entry name" value="HELICASE_CTER"/>
    <property type="match status" value="1"/>
</dbReference>
<dbReference type="InterPro" id="IPR049730">
    <property type="entry name" value="SNF2/RAD54-like_C"/>
</dbReference>
<proteinExistence type="predicted"/>
<dbReference type="SMART" id="SM00490">
    <property type="entry name" value="HELICc"/>
    <property type="match status" value="1"/>
</dbReference>
<feature type="region of interest" description="Disordered" evidence="2">
    <location>
        <begin position="1"/>
        <end position="20"/>
    </location>
</feature>
<dbReference type="InterPro" id="IPR001650">
    <property type="entry name" value="Helicase_C-like"/>
</dbReference>
<keyword evidence="5" id="KW-0547">Nucleotide-binding</keyword>
<dbReference type="SUPFAM" id="SSF52540">
    <property type="entry name" value="P-loop containing nucleoside triphosphate hydrolases"/>
    <property type="match status" value="2"/>
</dbReference>
<dbReference type="CDD" id="cd18793">
    <property type="entry name" value="SF2_C_SNF"/>
    <property type="match status" value="1"/>
</dbReference>
<dbReference type="Proteomes" id="UP001501371">
    <property type="component" value="Unassembled WGS sequence"/>
</dbReference>
<evidence type="ECO:0000256" key="2">
    <source>
        <dbReference type="SAM" id="MobiDB-lite"/>
    </source>
</evidence>
<feature type="region of interest" description="Disordered" evidence="2">
    <location>
        <begin position="232"/>
        <end position="255"/>
    </location>
</feature>
<protein>
    <submittedName>
        <fullName evidence="5">DEAD/DEAH box helicase</fullName>
    </submittedName>
</protein>
<dbReference type="SMART" id="SM00487">
    <property type="entry name" value="DEXDc"/>
    <property type="match status" value="1"/>
</dbReference>
<feature type="domain" description="Helicase C-terminal" evidence="4">
    <location>
        <begin position="922"/>
        <end position="1081"/>
    </location>
</feature>
<dbReference type="Pfam" id="PF00271">
    <property type="entry name" value="Helicase_C"/>
    <property type="match status" value="1"/>
</dbReference>
<evidence type="ECO:0000259" key="3">
    <source>
        <dbReference type="PROSITE" id="PS51192"/>
    </source>
</evidence>
<name>A0ABN1USE7_9ACTN</name>
<feature type="region of interest" description="Disordered" evidence="2">
    <location>
        <begin position="86"/>
        <end position="129"/>
    </location>
</feature>
<feature type="region of interest" description="Disordered" evidence="2">
    <location>
        <begin position="25"/>
        <end position="45"/>
    </location>
</feature>
<dbReference type="PANTHER" id="PTHR10799">
    <property type="entry name" value="SNF2/RAD54 HELICASE FAMILY"/>
    <property type="match status" value="1"/>
</dbReference>
<evidence type="ECO:0000313" key="6">
    <source>
        <dbReference type="Proteomes" id="UP001501371"/>
    </source>
</evidence>
<dbReference type="PROSITE" id="PS51192">
    <property type="entry name" value="HELICASE_ATP_BIND_1"/>
    <property type="match status" value="1"/>
</dbReference>
<gene>
    <name evidence="5" type="ORF">GCM10009654_22640</name>
</gene>
<keyword evidence="5" id="KW-0347">Helicase</keyword>
<sequence length="1090" mass="115439">MPRFAHTPARRAGRVRAAEHAAPALPPAAGPLQMSPSGSSVTAPSIPVPTPVPASEAARVFVPDALVRCAAVFLPAGRPREGRVAFWSPEGELPPPPEPRERGAATGGRTGSHGAVDGPGAARPVATGPERDEVTVVRLQEGVARACAVPAVVLPVADALPLLVRARRDGAAHPAAACWGAAASHALHLLARGRLLPGLTASDHDAWRAGPLDADDIAQLRAIAAAMPPEAHAVPLTGPASPPPPEPSPDSLSAEDRRLRLPDPEALVRAFLDAVADSVPRTPAAAFAAGAPFAARAPQRLPGARTWAAEAAAGMDAGVRVSLRLDLSAYDAFDSAAVAAAREPAQPWGTRTADGAEEADATEGADVTSGLPGRGGPDDGGAPRRAGTALVQIHSLADPTLVVDAAGLWAGHGDDSFGPRARIDAMLALRRAARVWAPLTRLLERDVPDALPLAEDELYDLLGPGAARLADAGVAVHWPRELARTLSATAVVRPAPGTATDGTFFFDTDELLRFDWQLALDGDPLTEREMDALAESHRPIVRLRDQWVVVDPALVRKARRRELGLLEPVDALAVALTGSTEVDGETVQAVPAGALAALRDRLVAGPAAVPQPPALAATLRDYQLKGLAWLDLMTSLGLGGCLADDMGLGKTVTVIALHLHRARPAPTLVVCPASLLGNWQREIARFAPGVPAHRFHGTGRTLEGVTDGFVLTTYGTMRSSADTLAAHTWGMVVADEAQHVKNPFSSTAKALRTIPAPARVALTGTPVENNLSELWALLDWTTPGLLGPLKAFRSRHARIVENVENAKHAGVRDADNEHAVERLSRLVRPFLLRRRKSDPGIVPELPPKTESDHPVALTREQASLYEAVVRETMAAIEAAEGIARRGLVMKLLTSLKQICNHPAQYLKEDRTRLAGRSGKLSLLEELLDTILAEDGSVLIFTQYVSMARLLSAHLAARAIPSQLLHGGTPVADRERMVDRFQSGEVPVFVLSLKAAGTGLNLTRAGHVVHFDRWWNPAVEEQATDRAYRIGQTQPVQVHRLIAEGTVEDRIAEMLRSKRALADAVLGSGEAALTELTDRELADLVSLRRLS</sequence>
<dbReference type="EMBL" id="BAAAKV010000016">
    <property type="protein sequence ID" value="GAA1165206.1"/>
    <property type="molecule type" value="Genomic_DNA"/>
</dbReference>
<evidence type="ECO:0000256" key="1">
    <source>
        <dbReference type="ARBA" id="ARBA00022801"/>
    </source>
</evidence>
<accession>A0ABN1USE7</accession>
<dbReference type="InterPro" id="IPR014001">
    <property type="entry name" value="Helicase_ATP-bd"/>
</dbReference>
<reference evidence="5 6" key="1">
    <citation type="journal article" date="2019" name="Int. J. Syst. Evol. Microbiol.">
        <title>The Global Catalogue of Microorganisms (GCM) 10K type strain sequencing project: providing services to taxonomists for standard genome sequencing and annotation.</title>
        <authorList>
            <consortium name="The Broad Institute Genomics Platform"/>
            <consortium name="The Broad Institute Genome Sequencing Center for Infectious Disease"/>
            <person name="Wu L."/>
            <person name="Ma J."/>
        </authorList>
    </citation>
    <scope>NUCLEOTIDE SEQUENCE [LARGE SCALE GENOMIC DNA]</scope>
    <source>
        <strain evidence="5 6">JCM 12696</strain>
    </source>
</reference>
<feature type="domain" description="Helicase ATP-binding" evidence="3">
    <location>
        <begin position="631"/>
        <end position="784"/>
    </location>
</feature>
<dbReference type="GO" id="GO:0004386">
    <property type="term" value="F:helicase activity"/>
    <property type="evidence" value="ECO:0007669"/>
    <property type="project" value="UniProtKB-KW"/>
</dbReference>
<keyword evidence="5" id="KW-0067">ATP-binding</keyword>
<feature type="compositionally biased region" description="Polar residues" evidence="2">
    <location>
        <begin position="34"/>
        <end position="43"/>
    </location>
</feature>
<dbReference type="InterPro" id="IPR022138">
    <property type="entry name" value="DUF3670"/>
</dbReference>
<keyword evidence="1" id="KW-0378">Hydrolase</keyword>
<dbReference type="Pfam" id="PF12419">
    <property type="entry name" value="DUF3670"/>
    <property type="match status" value="1"/>
</dbReference>
<dbReference type="InterPro" id="IPR000330">
    <property type="entry name" value="SNF2_N"/>
</dbReference>
<dbReference type="Pfam" id="PF00176">
    <property type="entry name" value="SNF2-rel_dom"/>
    <property type="match status" value="1"/>
</dbReference>
<dbReference type="Gene3D" id="3.40.50.300">
    <property type="entry name" value="P-loop containing nucleotide triphosphate hydrolases"/>
    <property type="match status" value="1"/>
</dbReference>
<keyword evidence="6" id="KW-1185">Reference proteome</keyword>
<feature type="region of interest" description="Disordered" evidence="2">
    <location>
        <begin position="342"/>
        <end position="385"/>
    </location>
</feature>
<evidence type="ECO:0000259" key="4">
    <source>
        <dbReference type="PROSITE" id="PS51194"/>
    </source>
</evidence>
<comment type="caution">
    <text evidence="5">The sequence shown here is derived from an EMBL/GenBank/DDBJ whole genome shotgun (WGS) entry which is preliminary data.</text>
</comment>
<evidence type="ECO:0000313" key="5">
    <source>
        <dbReference type="EMBL" id="GAA1165206.1"/>
    </source>
</evidence>
<organism evidence="5 6">
    <name type="scientific">Streptomyces hebeiensis</name>
    <dbReference type="NCBI Taxonomy" id="229486"/>
    <lineage>
        <taxon>Bacteria</taxon>
        <taxon>Bacillati</taxon>
        <taxon>Actinomycetota</taxon>
        <taxon>Actinomycetes</taxon>
        <taxon>Kitasatosporales</taxon>
        <taxon>Streptomycetaceae</taxon>
        <taxon>Streptomyces</taxon>
    </lineage>
</organism>
<dbReference type="Gene3D" id="3.40.50.10810">
    <property type="entry name" value="Tandem AAA-ATPase domain"/>
    <property type="match status" value="1"/>
</dbReference>